<sequence length="201" mass="22141">MQQEVKSAVAMGVLEAIRTRRTIGRVKQDPVDRGVIESLLEAANWAPSHFNTQPWRFIVMTGKGREQLGEGYAQVAAADREGISETDMQEVREKEMVKAMRAPVVIAAICSPSDDPRALMAEELAAAQAAVQNMLLAAHAHGLGAIWRSGAPMYHPRMHETLALREREELVGLVYIGYPDMTPPEPKRGSVASKTVWVEEV</sequence>
<reference evidence="11" key="1">
    <citation type="journal article" date="2019" name="Int. J. Syst. Evol. Microbiol.">
        <title>The Global Catalogue of Microorganisms (GCM) 10K type strain sequencing project: providing services to taxonomists for standard genome sequencing and annotation.</title>
        <authorList>
            <consortium name="The Broad Institute Genomics Platform"/>
            <consortium name="The Broad Institute Genome Sequencing Center for Infectious Disease"/>
            <person name="Wu L."/>
            <person name="Ma J."/>
        </authorList>
    </citation>
    <scope>NUCLEOTIDE SEQUENCE [LARGE SCALE GENOMIC DNA]</scope>
    <source>
        <strain evidence="11">CCUG 59129</strain>
    </source>
</reference>
<evidence type="ECO:0000256" key="4">
    <source>
        <dbReference type="ARBA" id="ARBA00022643"/>
    </source>
</evidence>
<evidence type="ECO:0000313" key="10">
    <source>
        <dbReference type="EMBL" id="MFD0960203.1"/>
    </source>
</evidence>
<dbReference type="InterPro" id="IPR029479">
    <property type="entry name" value="Nitroreductase"/>
</dbReference>
<dbReference type="InterPro" id="IPR000415">
    <property type="entry name" value="Nitroreductase-like"/>
</dbReference>
<organism evidence="10 11">
    <name type="scientific">Paenibacillus chungangensis</name>
    <dbReference type="NCBI Taxonomy" id="696535"/>
    <lineage>
        <taxon>Bacteria</taxon>
        <taxon>Bacillati</taxon>
        <taxon>Bacillota</taxon>
        <taxon>Bacilli</taxon>
        <taxon>Bacillales</taxon>
        <taxon>Paenibacillaceae</taxon>
        <taxon>Paenibacillus</taxon>
    </lineage>
</organism>
<keyword evidence="6 8" id="KW-0560">Oxidoreductase</keyword>
<keyword evidence="4 8" id="KW-0288">FMN</keyword>
<dbReference type="RefSeq" id="WP_377564612.1">
    <property type="nucleotide sequence ID" value="NZ_JBHTJZ010000014.1"/>
</dbReference>
<dbReference type="Pfam" id="PF00881">
    <property type="entry name" value="Nitroreductase"/>
    <property type="match status" value="1"/>
</dbReference>
<dbReference type="SUPFAM" id="SSF55469">
    <property type="entry name" value="FMN-dependent nitroreductase-like"/>
    <property type="match status" value="1"/>
</dbReference>
<evidence type="ECO:0000256" key="8">
    <source>
        <dbReference type="PIRNR" id="PIRNR000232"/>
    </source>
</evidence>
<keyword evidence="11" id="KW-1185">Reference proteome</keyword>
<dbReference type="InterPro" id="IPR052530">
    <property type="entry name" value="NAD(P)H_nitroreductase"/>
</dbReference>
<comment type="cofactor">
    <cofactor evidence="1 8">
        <name>FMN</name>
        <dbReference type="ChEBI" id="CHEBI:58210"/>
    </cofactor>
</comment>
<dbReference type="PANTHER" id="PTHR43821:SF1">
    <property type="entry name" value="NAD(P)H NITROREDUCTASE YDJA-RELATED"/>
    <property type="match status" value="1"/>
</dbReference>
<dbReference type="PANTHER" id="PTHR43821">
    <property type="entry name" value="NAD(P)H NITROREDUCTASE YDJA-RELATED"/>
    <property type="match status" value="1"/>
</dbReference>
<dbReference type="EC" id="1.-.-.-" evidence="8"/>
<comment type="similarity">
    <text evidence="2 8">Belongs to the nitroreductase family.</text>
</comment>
<evidence type="ECO:0000313" key="11">
    <source>
        <dbReference type="Proteomes" id="UP001596989"/>
    </source>
</evidence>
<protein>
    <recommendedName>
        <fullName evidence="8">Putative NAD(P)H nitroreductase</fullName>
        <ecNumber evidence="8">1.-.-.-</ecNumber>
    </recommendedName>
</protein>
<dbReference type="CDD" id="cd02135">
    <property type="entry name" value="YdjA-like"/>
    <property type="match status" value="1"/>
</dbReference>
<evidence type="ECO:0000256" key="7">
    <source>
        <dbReference type="ARBA" id="ARBA00023027"/>
    </source>
</evidence>
<dbReference type="Gene3D" id="3.40.109.10">
    <property type="entry name" value="NADH Oxidase"/>
    <property type="match status" value="1"/>
</dbReference>
<name>A0ABW3HRR1_9BACL</name>
<keyword evidence="7 8" id="KW-0520">NAD</keyword>
<accession>A0ABW3HRR1</accession>
<dbReference type="Proteomes" id="UP001596989">
    <property type="component" value="Unassembled WGS sequence"/>
</dbReference>
<dbReference type="InterPro" id="IPR026021">
    <property type="entry name" value="YdjA-like"/>
</dbReference>
<evidence type="ECO:0000256" key="5">
    <source>
        <dbReference type="ARBA" id="ARBA00022857"/>
    </source>
</evidence>
<keyword evidence="5 8" id="KW-0521">NADP</keyword>
<keyword evidence="3 8" id="KW-0285">Flavoprotein</keyword>
<evidence type="ECO:0000256" key="3">
    <source>
        <dbReference type="ARBA" id="ARBA00022630"/>
    </source>
</evidence>
<dbReference type="EMBL" id="JBHTJZ010000014">
    <property type="protein sequence ID" value="MFD0960203.1"/>
    <property type="molecule type" value="Genomic_DNA"/>
</dbReference>
<gene>
    <name evidence="10" type="ORF">ACFQ2I_12455</name>
</gene>
<evidence type="ECO:0000256" key="2">
    <source>
        <dbReference type="ARBA" id="ARBA00007118"/>
    </source>
</evidence>
<evidence type="ECO:0000259" key="9">
    <source>
        <dbReference type="Pfam" id="PF00881"/>
    </source>
</evidence>
<comment type="caution">
    <text evidence="10">The sequence shown here is derived from an EMBL/GenBank/DDBJ whole genome shotgun (WGS) entry which is preliminary data.</text>
</comment>
<feature type="domain" description="Nitroreductase" evidence="9">
    <location>
        <begin position="17"/>
        <end position="178"/>
    </location>
</feature>
<dbReference type="PIRSF" id="PIRSF000232">
    <property type="entry name" value="YdjA"/>
    <property type="match status" value="1"/>
</dbReference>
<evidence type="ECO:0000256" key="6">
    <source>
        <dbReference type="ARBA" id="ARBA00023002"/>
    </source>
</evidence>
<proteinExistence type="inferred from homology"/>
<evidence type="ECO:0000256" key="1">
    <source>
        <dbReference type="ARBA" id="ARBA00001917"/>
    </source>
</evidence>